<evidence type="ECO:0000313" key="2">
    <source>
        <dbReference type="Proteomes" id="UP000092154"/>
    </source>
</evidence>
<dbReference type="Proteomes" id="UP000092154">
    <property type="component" value="Unassembled WGS sequence"/>
</dbReference>
<protein>
    <submittedName>
        <fullName evidence="1">Uncharacterized protein</fullName>
    </submittedName>
</protein>
<gene>
    <name evidence="1" type="ORF">K503DRAFT_360281</name>
</gene>
<evidence type="ECO:0000313" key="1">
    <source>
        <dbReference type="EMBL" id="OAX35536.1"/>
    </source>
</evidence>
<dbReference type="EMBL" id="KV448490">
    <property type="protein sequence ID" value="OAX35536.1"/>
    <property type="molecule type" value="Genomic_DNA"/>
</dbReference>
<dbReference type="AlphaFoldDB" id="A0A1B7MSF9"/>
<accession>A0A1B7MSF9</accession>
<proteinExistence type="predicted"/>
<name>A0A1B7MSF9_9AGAM</name>
<dbReference type="InParanoid" id="A0A1B7MSF9"/>
<reference evidence="1 2" key="1">
    <citation type="submission" date="2016-06" db="EMBL/GenBank/DDBJ databases">
        <title>Comparative genomics of the ectomycorrhizal sister species Rhizopogon vinicolor and Rhizopogon vesiculosus (Basidiomycota: Boletales) reveals a divergence of the mating type B locus.</title>
        <authorList>
            <consortium name="DOE Joint Genome Institute"/>
            <person name="Mujic A.B."/>
            <person name="Kuo A."/>
            <person name="Tritt A."/>
            <person name="Lipzen A."/>
            <person name="Chen C."/>
            <person name="Johnson J."/>
            <person name="Sharma A."/>
            <person name="Barry K."/>
            <person name="Grigoriev I.V."/>
            <person name="Spatafora J.W."/>
        </authorList>
    </citation>
    <scope>NUCLEOTIDE SEQUENCE [LARGE SCALE GENOMIC DNA]</scope>
    <source>
        <strain evidence="1 2">AM-OR11-026</strain>
    </source>
</reference>
<sequence length="88" mass="9890">MQILFLRQVRPCRCTYTHPCTCPWVYCTRSLGNAEGAQSKMMDVALKAAQRSLTIVRLNQLEGDLVVHGRAEKSLVIYSCAGEEVILF</sequence>
<dbReference type="OrthoDB" id="2690696at2759"/>
<keyword evidence="2" id="KW-1185">Reference proteome</keyword>
<organism evidence="1 2">
    <name type="scientific">Rhizopogon vinicolor AM-OR11-026</name>
    <dbReference type="NCBI Taxonomy" id="1314800"/>
    <lineage>
        <taxon>Eukaryota</taxon>
        <taxon>Fungi</taxon>
        <taxon>Dikarya</taxon>
        <taxon>Basidiomycota</taxon>
        <taxon>Agaricomycotina</taxon>
        <taxon>Agaricomycetes</taxon>
        <taxon>Agaricomycetidae</taxon>
        <taxon>Boletales</taxon>
        <taxon>Suillineae</taxon>
        <taxon>Rhizopogonaceae</taxon>
        <taxon>Rhizopogon</taxon>
    </lineage>
</organism>